<dbReference type="RefSeq" id="WP_229672329.1">
    <property type="nucleotide sequence ID" value="NZ_BMIR01000003.1"/>
</dbReference>
<accession>A0A8J2VJZ7</accession>
<reference evidence="2" key="2">
    <citation type="submission" date="2020-09" db="EMBL/GenBank/DDBJ databases">
        <authorList>
            <person name="Sun Q."/>
            <person name="Zhou Y."/>
        </authorList>
    </citation>
    <scope>NUCLEOTIDE SEQUENCE</scope>
    <source>
        <strain evidence="2">CGMCC 1.15371</strain>
    </source>
</reference>
<name>A0A8J2VJZ7_9BACL</name>
<organism evidence="2 3">
    <name type="scientific">Pullulanibacillus camelliae</name>
    <dbReference type="NCBI Taxonomy" id="1707096"/>
    <lineage>
        <taxon>Bacteria</taxon>
        <taxon>Bacillati</taxon>
        <taxon>Bacillota</taxon>
        <taxon>Bacilli</taxon>
        <taxon>Bacillales</taxon>
        <taxon>Sporolactobacillaceae</taxon>
        <taxon>Pullulanibacillus</taxon>
    </lineage>
</organism>
<gene>
    <name evidence="2" type="ORF">GCM10011391_09930</name>
</gene>
<dbReference type="EMBL" id="BMIR01000003">
    <property type="protein sequence ID" value="GGE33291.1"/>
    <property type="molecule type" value="Genomic_DNA"/>
</dbReference>
<dbReference type="AlphaFoldDB" id="A0A8J2VJZ7"/>
<feature type="chain" id="PRO_5035303024" description="NlpC/P60 domain-containing protein" evidence="1">
    <location>
        <begin position="31"/>
        <end position="291"/>
    </location>
</feature>
<comment type="caution">
    <text evidence="2">The sequence shown here is derived from an EMBL/GenBank/DDBJ whole genome shotgun (WGS) entry which is preliminary data.</text>
</comment>
<keyword evidence="3" id="KW-1185">Reference proteome</keyword>
<evidence type="ECO:0000313" key="3">
    <source>
        <dbReference type="Proteomes" id="UP000628775"/>
    </source>
</evidence>
<dbReference type="Gene3D" id="3.90.1720.10">
    <property type="entry name" value="endopeptidase domain like (from Nostoc punctiforme)"/>
    <property type="match status" value="1"/>
</dbReference>
<evidence type="ECO:0000256" key="1">
    <source>
        <dbReference type="SAM" id="SignalP"/>
    </source>
</evidence>
<protein>
    <recommendedName>
        <fullName evidence="4">NlpC/P60 domain-containing protein</fullName>
    </recommendedName>
</protein>
<dbReference type="InterPro" id="IPR038765">
    <property type="entry name" value="Papain-like_cys_pep_sf"/>
</dbReference>
<evidence type="ECO:0000313" key="2">
    <source>
        <dbReference type="EMBL" id="GGE33291.1"/>
    </source>
</evidence>
<reference evidence="2" key="1">
    <citation type="journal article" date="2014" name="Int. J. Syst. Evol. Microbiol.">
        <title>Complete genome sequence of Corynebacterium casei LMG S-19264T (=DSM 44701T), isolated from a smear-ripened cheese.</title>
        <authorList>
            <consortium name="US DOE Joint Genome Institute (JGI-PGF)"/>
            <person name="Walter F."/>
            <person name="Albersmeier A."/>
            <person name="Kalinowski J."/>
            <person name="Ruckert C."/>
        </authorList>
    </citation>
    <scope>NUCLEOTIDE SEQUENCE</scope>
    <source>
        <strain evidence="2">CGMCC 1.15371</strain>
    </source>
</reference>
<evidence type="ECO:0008006" key="4">
    <source>
        <dbReference type="Google" id="ProtNLM"/>
    </source>
</evidence>
<proteinExistence type="predicted"/>
<keyword evidence="1" id="KW-0732">Signal</keyword>
<feature type="signal peptide" evidence="1">
    <location>
        <begin position="1"/>
        <end position="30"/>
    </location>
</feature>
<sequence length="291" mass="32587">MQLAPKITKHVWIMCLALSVILFSENMANADAVETTDNHTVNCPATYQQGTDAKIITQSKAAYEKTCEKVIVPAYHRYLNSGETGSFEEFAADNYYEQEAPGLKGDVTTNVTAMGPESTKSGVHPMMNGKTGYKMKAGDILVVYGRSSSSHFIGHAAIATSSKYVLEMTGPGHKSDHHTKANFFKRNTKGSSYVLVYRIKKHPTYAKNAASYAYHHMYKGARPSYFISTHLYHKDPSYCSKYVYLSYYWGAKKSSVKKWPEYTHIVTPHGLVGNFKGTFKPNKIHKVTSYK</sequence>
<dbReference type="SUPFAM" id="SSF54001">
    <property type="entry name" value="Cysteine proteinases"/>
    <property type="match status" value="1"/>
</dbReference>
<dbReference type="Proteomes" id="UP000628775">
    <property type="component" value="Unassembled WGS sequence"/>
</dbReference>